<accession>A0A5D2AGR6</accession>
<dbReference type="Proteomes" id="UP000323506">
    <property type="component" value="Chromosome D12"/>
</dbReference>
<evidence type="ECO:0000313" key="1">
    <source>
        <dbReference type="EMBL" id="TYG42502.1"/>
    </source>
</evidence>
<evidence type="ECO:0000313" key="2">
    <source>
        <dbReference type="Proteomes" id="UP000323506"/>
    </source>
</evidence>
<sequence>MQRARGERVDYSLFETSFVYFLSGCDLGSVVCPYSMVKSNLELYLNRVNIELKLYNPFTSSLLFSCPSYVTKKRRRKQFYL</sequence>
<protein>
    <submittedName>
        <fullName evidence="1">Uncharacterized protein</fullName>
    </submittedName>
</protein>
<dbReference type="AlphaFoldDB" id="A0A5D2AGR6"/>
<name>A0A5D2AGR6_GOSDA</name>
<proteinExistence type="predicted"/>
<reference evidence="1 2" key="1">
    <citation type="submission" date="2019-06" db="EMBL/GenBank/DDBJ databases">
        <title>WGS assembly of Gossypium darwinii.</title>
        <authorList>
            <person name="Chen Z.J."/>
            <person name="Sreedasyam A."/>
            <person name="Ando A."/>
            <person name="Song Q."/>
            <person name="De L."/>
            <person name="Hulse-Kemp A."/>
            <person name="Ding M."/>
            <person name="Ye W."/>
            <person name="Kirkbride R."/>
            <person name="Jenkins J."/>
            <person name="Plott C."/>
            <person name="Lovell J."/>
            <person name="Lin Y.-M."/>
            <person name="Vaughn R."/>
            <person name="Liu B."/>
            <person name="Li W."/>
            <person name="Simpson S."/>
            <person name="Scheffler B."/>
            <person name="Saski C."/>
            <person name="Grover C."/>
            <person name="Hu G."/>
            <person name="Conover J."/>
            <person name="Carlson J."/>
            <person name="Shu S."/>
            <person name="Boston L."/>
            <person name="Williams M."/>
            <person name="Peterson D."/>
            <person name="Mcgee K."/>
            <person name="Jones D."/>
            <person name="Wendel J."/>
            <person name="Stelly D."/>
            <person name="Grimwood J."/>
            <person name="Schmutz J."/>
        </authorList>
    </citation>
    <scope>NUCLEOTIDE SEQUENCE [LARGE SCALE GENOMIC DNA]</scope>
    <source>
        <strain evidence="1">1808015.09</strain>
    </source>
</reference>
<dbReference type="EMBL" id="CM017712">
    <property type="protein sequence ID" value="TYG42502.1"/>
    <property type="molecule type" value="Genomic_DNA"/>
</dbReference>
<organism evidence="1 2">
    <name type="scientific">Gossypium darwinii</name>
    <name type="common">Darwin's cotton</name>
    <name type="synonym">Gossypium barbadense var. darwinii</name>
    <dbReference type="NCBI Taxonomy" id="34276"/>
    <lineage>
        <taxon>Eukaryota</taxon>
        <taxon>Viridiplantae</taxon>
        <taxon>Streptophyta</taxon>
        <taxon>Embryophyta</taxon>
        <taxon>Tracheophyta</taxon>
        <taxon>Spermatophyta</taxon>
        <taxon>Magnoliopsida</taxon>
        <taxon>eudicotyledons</taxon>
        <taxon>Gunneridae</taxon>
        <taxon>Pentapetalae</taxon>
        <taxon>rosids</taxon>
        <taxon>malvids</taxon>
        <taxon>Malvales</taxon>
        <taxon>Malvaceae</taxon>
        <taxon>Malvoideae</taxon>
        <taxon>Gossypium</taxon>
    </lineage>
</organism>
<gene>
    <name evidence="1" type="ORF">ES288_D12G262200v1</name>
</gene>
<keyword evidence="2" id="KW-1185">Reference proteome</keyword>